<proteinExistence type="inferred from homology"/>
<evidence type="ECO:0000256" key="5">
    <source>
        <dbReference type="ARBA" id="ARBA00023128"/>
    </source>
</evidence>
<sequence>MLSRLGLRYTSTVSAAATAVSAAAPAGRRSLISPSVIPYIESEEPITFTSNEAKRQRRRLLSRPGLVGIKRGMTCYFDNQGRRLPATVLEIVQNEVVYNKTVEKNGVFAVQVGAGYKKPQNVTKPMLGHFRNAKVSPKEFLADFEVAKRSQLPKVGTQLKADHFQIGQLVDVISITKGKGFAGVMKRWNFSGGNATHGASKSHRLAGSTGQNTTPARVLPGKKMAGRLGNERNTIFNLEVLDCNAEDGYILVKGCVSGSRGSFVEIRDALKKYGRHLINEVYELAELFIKAQEADTSITLLTAKGKFFSTGANIKYVSQIVNKSRLEYYEAITSKNILLVHTILNHSKLIVVALNGPVIGLTAALVCLMDVIYAKIGDVYMQYPFSSIGLVNECGVSASLPYRIGLTRSLEAVSLARRIELDELIASGFVTKTYDADSVELFNQQVKRDLLKMTENLAQDSISANKEMIKNQFHNQVMKQITDESMSGLQRWVDERPQSAFARMATRVKRGNGKL</sequence>
<evidence type="ECO:0000313" key="9">
    <source>
        <dbReference type="EMBL" id="KGK37985.1"/>
    </source>
</evidence>
<name>A0A099NZE2_PICKU</name>
<dbReference type="Proteomes" id="UP000029867">
    <property type="component" value="Unassembled WGS sequence"/>
</dbReference>
<dbReference type="Pfam" id="PF00297">
    <property type="entry name" value="Ribosomal_L3"/>
    <property type="match status" value="1"/>
</dbReference>
<dbReference type="PANTHER" id="PTHR11229:SF8">
    <property type="entry name" value="LARGE RIBOSOMAL SUBUNIT PROTEIN UL3M"/>
    <property type="match status" value="1"/>
</dbReference>
<protein>
    <recommendedName>
        <fullName evidence="7">Large ribosomal subunit protein uL3m</fullName>
    </recommendedName>
</protein>
<dbReference type="AlphaFoldDB" id="A0A099NZE2"/>
<dbReference type="InterPro" id="IPR029045">
    <property type="entry name" value="ClpP/crotonase-like_dom_sf"/>
</dbReference>
<comment type="caution">
    <text evidence="9">The sequence shown here is derived from an EMBL/GenBank/DDBJ whole genome shotgun (WGS) entry which is preliminary data.</text>
</comment>
<dbReference type="EMBL" id="JQFK01000026">
    <property type="protein sequence ID" value="KGK37985.1"/>
    <property type="molecule type" value="Genomic_DNA"/>
</dbReference>
<keyword evidence="5" id="KW-0496">Mitochondrion</keyword>
<dbReference type="Pfam" id="PF00378">
    <property type="entry name" value="ECH_1"/>
    <property type="match status" value="1"/>
</dbReference>
<dbReference type="eggNOG" id="KOG3141">
    <property type="taxonomic scope" value="Eukaryota"/>
</dbReference>
<dbReference type="FunFam" id="2.40.30.10:FF:000004">
    <property type="entry name" value="50S ribosomal protein L3"/>
    <property type="match status" value="1"/>
</dbReference>
<evidence type="ECO:0000313" key="10">
    <source>
        <dbReference type="Proteomes" id="UP000029867"/>
    </source>
</evidence>
<keyword evidence="3" id="KW-0809">Transit peptide</keyword>
<dbReference type="GO" id="GO:0003735">
    <property type="term" value="F:structural constituent of ribosome"/>
    <property type="evidence" value="ECO:0007669"/>
    <property type="project" value="InterPro"/>
</dbReference>
<dbReference type="InterPro" id="IPR000597">
    <property type="entry name" value="Ribosomal_uL3"/>
</dbReference>
<dbReference type="NCBIfam" id="TIGR03625">
    <property type="entry name" value="L3_bact"/>
    <property type="match status" value="1"/>
</dbReference>
<dbReference type="Gene3D" id="3.90.226.10">
    <property type="entry name" value="2-enoyl-CoA Hydratase, Chain A, domain 1"/>
    <property type="match status" value="1"/>
</dbReference>
<comment type="similarity">
    <text evidence="2 8">Belongs to the universal ribosomal protein uL3 family.</text>
</comment>
<evidence type="ECO:0000256" key="1">
    <source>
        <dbReference type="ARBA" id="ARBA00004173"/>
    </source>
</evidence>
<dbReference type="Gene3D" id="2.40.30.10">
    <property type="entry name" value="Translation factors"/>
    <property type="match status" value="2"/>
</dbReference>
<reference evidence="10" key="1">
    <citation type="journal article" date="2014" name="Microb. Cell Fact.">
        <title>Exploiting Issatchenkia orientalis SD108 for succinic acid production.</title>
        <authorList>
            <person name="Xiao H."/>
            <person name="Shao Z."/>
            <person name="Jiang Y."/>
            <person name="Dole S."/>
            <person name="Zhao H."/>
        </authorList>
    </citation>
    <scope>NUCLEOTIDE SEQUENCE [LARGE SCALE GENOMIC DNA]</scope>
    <source>
        <strain evidence="10">SD108</strain>
    </source>
</reference>
<evidence type="ECO:0000256" key="8">
    <source>
        <dbReference type="RuleBase" id="RU003905"/>
    </source>
</evidence>
<dbReference type="InterPro" id="IPR009000">
    <property type="entry name" value="Transl_B-barrel_sf"/>
</dbReference>
<evidence type="ECO:0000256" key="7">
    <source>
        <dbReference type="ARBA" id="ARBA00035209"/>
    </source>
</evidence>
<dbReference type="HOGENOM" id="CLU_528987_0_0_1"/>
<dbReference type="HAMAP" id="MF_01325_B">
    <property type="entry name" value="Ribosomal_uL3_B"/>
    <property type="match status" value="1"/>
</dbReference>
<organism evidence="9 10">
    <name type="scientific">Pichia kudriavzevii</name>
    <name type="common">Yeast</name>
    <name type="synonym">Issatchenkia orientalis</name>
    <dbReference type="NCBI Taxonomy" id="4909"/>
    <lineage>
        <taxon>Eukaryota</taxon>
        <taxon>Fungi</taxon>
        <taxon>Dikarya</taxon>
        <taxon>Ascomycota</taxon>
        <taxon>Saccharomycotina</taxon>
        <taxon>Pichiomycetes</taxon>
        <taxon>Pichiales</taxon>
        <taxon>Pichiaceae</taxon>
        <taxon>Pichia</taxon>
    </lineage>
</organism>
<evidence type="ECO:0000256" key="3">
    <source>
        <dbReference type="ARBA" id="ARBA00022946"/>
    </source>
</evidence>
<dbReference type="PANTHER" id="PTHR11229">
    <property type="entry name" value="50S RIBOSOMAL PROTEIN L3"/>
    <property type="match status" value="1"/>
</dbReference>
<evidence type="ECO:0000256" key="6">
    <source>
        <dbReference type="ARBA" id="ARBA00023274"/>
    </source>
</evidence>
<dbReference type="InterPro" id="IPR001753">
    <property type="entry name" value="Enoyl-CoA_hydra/iso"/>
</dbReference>
<dbReference type="VEuPathDB" id="FungiDB:C5L36_0B07480"/>
<dbReference type="eggNOG" id="KOG0016">
    <property type="taxonomic scope" value="Eukaryota"/>
</dbReference>
<keyword evidence="6 8" id="KW-0687">Ribonucleoprotein</keyword>
<evidence type="ECO:0000256" key="2">
    <source>
        <dbReference type="ARBA" id="ARBA00006540"/>
    </source>
</evidence>
<keyword evidence="4 8" id="KW-0689">Ribosomal protein</keyword>
<dbReference type="CDD" id="cd06558">
    <property type="entry name" value="crotonase-like"/>
    <property type="match status" value="1"/>
</dbReference>
<accession>A0A099NZE2</accession>
<dbReference type="PROSITE" id="PS00474">
    <property type="entry name" value="RIBOSOMAL_L3"/>
    <property type="match status" value="1"/>
</dbReference>
<dbReference type="SUPFAM" id="SSF50447">
    <property type="entry name" value="Translation proteins"/>
    <property type="match status" value="1"/>
</dbReference>
<dbReference type="SUPFAM" id="SSF52096">
    <property type="entry name" value="ClpP/crotonase"/>
    <property type="match status" value="1"/>
</dbReference>
<evidence type="ECO:0000256" key="4">
    <source>
        <dbReference type="ARBA" id="ARBA00022980"/>
    </source>
</evidence>
<dbReference type="GO" id="GO:0005762">
    <property type="term" value="C:mitochondrial large ribosomal subunit"/>
    <property type="evidence" value="ECO:0007669"/>
    <property type="project" value="TreeGrafter"/>
</dbReference>
<gene>
    <name evidence="9" type="ORF">JL09_g2887</name>
</gene>
<comment type="subcellular location">
    <subcellularLocation>
        <location evidence="1">Mitochondrion</location>
    </subcellularLocation>
</comment>
<dbReference type="InterPro" id="IPR019927">
    <property type="entry name" value="Ribosomal_uL3_bac/org-type"/>
</dbReference>
<dbReference type="GO" id="GO:0006412">
    <property type="term" value="P:translation"/>
    <property type="evidence" value="ECO:0007669"/>
    <property type="project" value="InterPro"/>
</dbReference>
<dbReference type="InterPro" id="IPR019926">
    <property type="entry name" value="Ribosomal_uL3_CS"/>
</dbReference>